<evidence type="ECO:0000313" key="3">
    <source>
        <dbReference type="Proteomes" id="UP001304895"/>
    </source>
</evidence>
<reference evidence="2" key="2">
    <citation type="submission" date="2023-05" db="EMBL/GenBank/DDBJ databases">
        <authorList>
            <consortium name="Lawrence Berkeley National Laboratory"/>
            <person name="Steindorff A."/>
            <person name="Hensen N."/>
            <person name="Bonometti L."/>
            <person name="Westerberg I."/>
            <person name="Brannstrom I.O."/>
            <person name="Guillou S."/>
            <person name="Cros-Aarteil S."/>
            <person name="Calhoun S."/>
            <person name="Haridas S."/>
            <person name="Kuo A."/>
            <person name="Mondo S."/>
            <person name="Pangilinan J."/>
            <person name="Riley R."/>
            <person name="Labutti K."/>
            <person name="Andreopoulos B."/>
            <person name="Lipzen A."/>
            <person name="Chen C."/>
            <person name="Yanf M."/>
            <person name="Daum C."/>
            <person name="Ng V."/>
            <person name="Clum A."/>
            <person name="Ohm R."/>
            <person name="Martin F."/>
            <person name="Silar P."/>
            <person name="Natvig D."/>
            <person name="Lalanne C."/>
            <person name="Gautier V."/>
            <person name="Ament-Velasquez S.L."/>
            <person name="Kruys A."/>
            <person name="Hutchinson M.I."/>
            <person name="Powell A.J."/>
            <person name="Barry K."/>
            <person name="Miller A.N."/>
            <person name="Grigoriev I.V."/>
            <person name="Debuchy R."/>
            <person name="Gladieux P."/>
            <person name="Thoren M.H."/>
            <person name="Johannesson H."/>
        </authorList>
    </citation>
    <scope>NUCLEOTIDE SEQUENCE</scope>
    <source>
        <strain evidence="2">CBS 123565</strain>
    </source>
</reference>
<proteinExistence type="predicted"/>
<organism evidence="2 3">
    <name type="scientific">Trichocladium antarcticum</name>
    <dbReference type="NCBI Taxonomy" id="1450529"/>
    <lineage>
        <taxon>Eukaryota</taxon>
        <taxon>Fungi</taxon>
        <taxon>Dikarya</taxon>
        <taxon>Ascomycota</taxon>
        <taxon>Pezizomycotina</taxon>
        <taxon>Sordariomycetes</taxon>
        <taxon>Sordariomycetidae</taxon>
        <taxon>Sordariales</taxon>
        <taxon>Chaetomiaceae</taxon>
        <taxon>Trichocladium</taxon>
    </lineage>
</organism>
<feature type="region of interest" description="Disordered" evidence="1">
    <location>
        <begin position="126"/>
        <end position="147"/>
    </location>
</feature>
<dbReference type="Proteomes" id="UP001304895">
    <property type="component" value="Unassembled WGS sequence"/>
</dbReference>
<evidence type="ECO:0000313" key="2">
    <source>
        <dbReference type="EMBL" id="KAK4134515.1"/>
    </source>
</evidence>
<sequence>MVDCHSVPGITLPPGDANIFFHCNLGLCSGCEEEAGVDTCTYLARFSQFVPPSRNLPRDDSLKDALRQRDARSIVACKTTGAAQCRRRRATSAQRTREPDQTCCLRPSSPWWPAIAQITQQTESCSGDLTDSNAANAEGPRTSTPKGSAHFLWVA</sequence>
<dbReference type="AlphaFoldDB" id="A0AAN6UKM5"/>
<comment type="caution">
    <text evidence="2">The sequence shown here is derived from an EMBL/GenBank/DDBJ whole genome shotgun (WGS) entry which is preliminary data.</text>
</comment>
<gene>
    <name evidence="2" type="ORF">BT67DRAFT_296369</name>
</gene>
<accession>A0AAN6UKM5</accession>
<name>A0AAN6UKM5_9PEZI</name>
<evidence type="ECO:0000256" key="1">
    <source>
        <dbReference type="SAM" id="MobiDB-lite"/>
    </source>
</evidence>
<feature type="compositionally biased region" description="Polar residues" evidence="1">
    <location>
        <begin position="126"/>
        <end position="146"/>
    </location>
</feature>
<keyword evidence="3" id="KW-1185">Reference proteome</keyword>
<reference evidence="2" key="1">
    <citation type="journal article" date="2023" name="Mol. Phylogenet. Evol.">
        <title>Genome-scale phylogeny and comparative genomics of the fungal order Sordariales.</title>
        <authorList>
            <person name="Hensen N."/>
            <person name="Bonometti L."/>
            <person name="Westerberg I."/>
            <person name="Brannstrom I.O."/>
            <person name="Guillou S."/>
            <person name="Cros-Aarteil S."/>
            <person name="Calhoun S."/>
            <person name="Haridas S."/>
            <person name="Kuo A."/>
            <person name="Mondo S."/>
            <person name="Pangilinan J."/>
            <person name="Riley R."/>
            <person name="LaButti K."/>
            <person name="Andreopoulos B."/>
            <person name="Lipzen A."/>
            <person name="Chen C."/>
            <person name="Yan M."/>
            <person name="Daum C."/>
            <person name="Ng V."/>
            <person name="Clum A."/>
            <person name="Steindorff A."/>
            <person name="Ohm R.A."/>
            <person name="Martin F."/>
            <person name="Silar P."/>
            <person name="Natvig D.O."/>
            <person name="Lalanne C."/>
            <person name="Gautier V."/>
            <person name="Ament-Velasquez S.L."/>
            <person name="Kruys A."/>
            <person name="Hutchinson M.I."/>
            <person name="Powell A.J."/>
            <person name="Barry K."/>
            <person name="Miller A.N."/>
            <person name="Grigoriev I.V."/>
            <person name="Debuchy R."/>
            <person name="Gladieux P."/>
            <person name="Hiltunen Thoren M."/>
            <person name="Johannesson H."/>
        </authorList>
    </citation>
    <scope>NUCLEOTIDE SEQUENCE</scope>
    <source>
        <strain evidence="2">CBS 123565</strain>
    </source>
</reference>
<dbReference type="EMBL" id="MU853408">
    <property type="protein sequence ID" value="KAK4134515.1"/>
    <property type="molecule type" value="Genomic_DNA"/>
</dbReference>
<protein>
    <submittedName>
        <fullName evidence="2">Uncharacterized protein</fullName>
    </submittedName>
</protein>